<sequence length="185" mass="20908">MIMENQSKSVFSSAMSYGLYLGLALILTQVIFYVTGNPFSKVASYIVYALLFGGIGWGMYLFREKNGTDGMPYGRALGLGTAQSFFASILFGFFIFILYKFIDTGLIDKLYIYTEQTYLEHGMSEDQVETIMQMAKKMMTPAIMGVSQVFTLTLFGFIFSLILGIFFKRNPEEPFGEVVDEEEQN</sequence>
<feature type="transmembrane region" description="Helical" evidence="1">
    <location>
        <begin position="82"/>
        <end position="102"/>
    </location>
</feature>
<keyword evidence="3" id="KW-1185">Reference proteome</keyword>
<accession>A0A5M4AV22</accession>
<dbReference type="InterPro" id="IPR025250">
    <property type="entry name" value="DUF4199"/>
</dbReference>
<keyword evidence="1" id="KW-0472">Membrane</keyword>
<name>A0A5M4AV22_9BACT</name>
<keyword evidence="1" id="KW-0812">Transmembrane</keyword>
<proteinExistence type="predicted"/>
<evidence type="ECO:0000313" key="3">
    <source>
        <dbReference type="Proteomes" id="UP000391834"/>
    </source>
</evidence>
<feature type="transmembrane region" description="Helical" evidence="1">
    <location>
        <begin position="42"/>
        <end position="62"/>
    </location>
</feature>
<organism evidence="2 3">
    <name type="scientific">Prolixibacter bellariivorans</name>
    <dbReference type="NCBI Taxonomy" id="314319"/>
    <lineage>
        <taxon>Bacteria</taxon>
        <taxon>Pseudomonadati</taxon>
        <taxon>Bacteroidota</taxon>
        <taxon>Bacteroidia</taxon>
        <taxon>Marinilabiliales</taxon>
        <taxon>Prolixibacteraceae</taxon>
        <taxon>Prolixibacter</taxon>
    </lineage>
</organism>
<protein>
    <recommendedName>
        <fullName evidence="4">DUF4199 domain-containing protein</fullName>
    </recommendedName>
</protein>
<evidence type="ECO:0008006" key="4">
    <source>
        <dbReference type="Google" id="ProtNLM"/>
    </source>
</evidence>
<feature type="transmembrane region" description="Helical" evidence="1">
    <location>
        <begin position="17"/>
        <end position="35"/>
    </location>
</feature>
<dbReference type="AlphaFoldDB" id="A0A5M4AV22"/>
<feature type="transmembrane region" description="Helical" evidence="1">
    <location>
        <begin position="142"/>
        <end position="167"/>
    </location>
</feature>
<evidence type="ECO:0000313" key="2">
    <source>
        <dbReference type="EMBL" id="GET31799.1"/>
    </source>
</evidence>
<dbReference type="EMBL" id="BLAX01000001">
    <property type="protein sequence ID" value="GET31799.1"/>
    <property type="molecule type" value="Genomic_DNA"/>
</dbReference>
<dbReference type="Pfam" id="PF13858">
    <property type="entry name" value="DUF4199"/>
    <property type="match status" value="1"/>
</dbReference>
<evidence type="ECO:0000256" key="1">
    <source>
        <dbReference type="SAM" id="Phobius"/>
    </source>
</evidence>
<dbReference type="OrthoDB" id="1120498at2"/>
<gene>
    <name evidence="2" type="ORF">PbJCM13498_06620</name>
</gene>
<reference evidence="2 3" key="1">
    <citation type="submission" date="2019-10" db="EMBL/GenBank/DDBJ databases">
        <title>Prolixibacter strains distinguished by the presence of nitrate reductase genes were adept at nitrate-dependent anaerobic corrosion of metallic iron and carbon steel.</title>
        <authorList>
            <person name="Iino T."/>
            <person name="Shono N."/>
            <person name="Ito K."/>
            <person name="Nakamura R."/>
            <person name="Sueoka K."/>
            <person name="Harayama S."/>
            <person name="Ohkuma M."/>
        </authorList>
    </citation>
    <scope>NUCLEOTIDE SEQUENCE [LARGE SCALE GENOMIC DNA]</scope>
    <source>
        <strain evidence="2 3">JCM 13498</strain>
    </source>
</reference>
<dbReference type="Proteomes" id="UP000391834">
    <property type="component" value="Unassembled WGS sequence"/>
</dbReference>
<keyword evidence="1" id="KW-1133">Transmembrane helix</keyword>
<comment type="caution">
    <text evidence="2">The sequence shown here is derived from an EMBL/GenBank/DDBJ whole genome shotgun (WGS) entry which is preliminary data.</text>
</comment>